<proteinExistence type="predicted"/>
<evidence type="ECO:0000313" key="1">
    <source>
        <dbReference type="EMBL" id="VBB30516.1"/>
    </source>
</evidence>
<dbReference type="EMBL" id="UPTC01000899">
    <property type="protein sequence ID" value="VBB30516.1"/>
    <property type="molecule type" value="Genomic_DNA"/>
</dbReference>
<gene>
    <name evidence="1" type="ORF">NAV_LOCUS5307</name>
</gene>
<organism evidence="1 2">
    <name type="scientific">Acanthocheilonema viteae</name>
    <name type="common">Filarial nematode worm</name>
    <name type="synonym">Dipetalonema viteae</name>
    <dbReference type="NCBI Taxonomy" id="6277"/>
    <lineage>
        <taxon>Eukaryota</taxon>
        <taxon>Metazoa</taxon>
        <taxon>Ecdysozoa</taxon>
        <taxon>Nematoda</taxon>
        <taxon>Chromadorea</taxon>
        <taxon>Rhabditida</taxon>
        <taxon>Spirurina</taxon>
        <taxon>Spiruromorpha</taxon>
        <taxon>Filarioidea</taxon>
        <taxon>Onchocercidae</taxon>
        <taxon>Acanthocheilonema</taxon>
    </lineage>
</organism>
<keyword evidence="2" id="KW-1185">Reference proteome</keyword>
<sequence length="141" mass="16233">MPAYKVLYYISNGSNHRLLNAAKEFQKCMNIEIDILLFIETYKIRIWKQRTAGFRYEILPESLIANEKTSCDICSSIDIMNAFCSYADFAPVIGCSDKDEISRIYIAKMEFNVVHIICSPTISQYIQIAREQSENVPCQLV</sequence>
<dbReference type="STRING" id="6277.A0A498SKL6"/>
<dbReference type="AlphaFoldDB" id="A0A498SKL6"/>
<dbReference type="OrthoDB" id="5845272at2759"/>
<name>A0A498SKL6_ACAVI</name>
<protein>
    <submittedName>
        <fullName evidence="1">Uncharacterized protein</fullName>
    </submittedName>
</protein>
<dbReference type="Proteomes" id="UP000276991">
    <property type="component" value="Unassembled WGS sequence"/>
</dbReference>
<reference evidence="1 2" key="1">
    <citation type="submission" date="2018-08" db="EMBL/GenBank/DDBJ databases">
        <authorList>
            <person name="Laetsch R D."/>
            <person name="Stevens L."/>
            <person name="Kumar S."/>
            <person name="Blaxter L. M."/>
        </authorList>
    </citation>
    <scope>NUCLEOTIDE SEQUENCE [LARGE SCALE GENOMIC DNA]</scope>
</reference>
<evidence type="ECO:0000313" key="2">
    <source>
        <dbReference type="Proteomes" id="UP000276991"/>
    </source>
</evidence>
<accession>A0A498SKL6</accession>